<comment type="caution">
    <text evidence="1">The sequence shown here is derived from an EMBL/GenBank/DDBJ whole genome shotgun (WGS) entry which is preliminary data.</text>
</comment>
<reference evidence="1" key="1">
    <citation type="submission" date="2022-07" db="EMBL/GenBank/DDBJ databases">
        <title>Phylogenomic reconstructions and comparative analyses of Kickxellomycotina fungi.</title>
        <authorList>
            <person name="Reynolds N.K."/>
            <person name="Stajich J.E."/>
            <person name="Barry K."/>
            <person name="Grigoriev I.V."/>
            <person name="Crous P."/>
            <person name="Smith M.E."/>
        </authorList>
    </citation>
    <scope>NUCLEOTIDE SEQUENCE</scope>
    <source>
        <strain evidence="1">NRRL 5244</strain>
    </source>
</reference>
<accession>A0ACC1J434</accession>
<evidence type="ECO:0000313" key="1">
    <source>
        <dbReference type="EMBL" id="KAJ1936732.1"/>
    </source>
</evidence>
<proteinExistence type="predicted"/>
<gene>
    <name evidence="1" type="ORF">FBU59_004962</name>
</gene>
<sequence>MFPMSSPPLDASADQPGNGYIHGSVRQGSSDREPTGSPQLPQLQQPMVMAPPVMTKRQTIRIKPFVRSIDRRPSVQEHPGALSATAASFSFDSSKSATEITSIAEKMPELVSTVAGSSKMSQEQLAWMKESREVLDKHTEMLSKIHELVNELSTQPAKQVQTAMSTISSLTALIPRNDTAMAASKPSTVPNGSEKSSDPAA</sequence>
<organism evidence="1 2">
    <name type="scientific">Linderina macrospora</name>
    <dbReference type="NCBI Taxonomy" id="4868"/>
    <lineage>
        <taxon>Eukaryota</taxon>
        <taxon>Fungi</taxon>
        <taxon>Fungi incertae sedis</taxon>
        <taxon>Zoopagomycota</taxon>
        <taxon>Kickxellomycotina</taxon>
        <taxon>Kickxellomycetes</taxon>
        <taxon>Kickxellales</taxon>
        <taxon>Kickxellaceae</taxon>
        <taxon>Linderina</taxon>
    </lineage>
</organism>
<evidence type="ECO:0000313" key="2">
    <source>
        <dbReference type="Proteomes" id="UP001150603"/>
    </source>
</evidence>
<keyword evidence="2" id="KW-1185">Reference proteome</keyword>
<feature type="non-terminal residue" evidence="1">
    <location>
        <position position="201"/>
    </location>
</feature>
<dbReference type="Proteomes" id="UP001150603">
    <property type="component" value="Unassembled WGS sequence"/>
</dbReference>
<protein>
    <submittedName>
        <fullName evidence="1">Uncharacterized protein</fullName>
    </submittedName>
</protein>
<name>A0ACC1J434_9FUNG</name>
<dbReference type="EMBL" id="JANBPW010003771">
    <property type="protein sequence ID" value="KAJ1936732.1"/>
    <property type="molecule type" value="Genomic_DNA"/>
</dbReference>